<feature type="transmembrane region" description="Helical" evidence="1">
    <location>
        <begin position="45"/>
        <end position="67"/>
    </location>
</feature>
<comment type="caution">
    <text evidence="2">The sequence shown here is derived from an EMBL/GenBank/DDBJ whole genome shotgun (WGS) entry which is preliminary data.</text>
</comment>
<feature type="transmembrane region" description="Helical" evidence="1">
    <location>
        <begin position="12"/>
        <end position="33"/>
    </location>
</feature>
<dbReference type="AlphaFoldDB" id="A0ABD5SW77"/>
<keyword evidence="3" id="KW-1185">Reference proteome</keyword>
<keyword evidence="1" id="KW-0812">Transmembrane</keyword>
<sequence>MVDLTLYVLMRIMHLMTAGVWAGWTVFMAVLILPAARNGRLGSDALIWLTGRFSLFSKVAPVVMFLTGMYMVGQSYPTDALLGSSRGYLVLSMIGLWLALSALTNVSSRRLVGSVESTDIERAAENASGLFTVAGLVALALLLVGGWL</sequence>
<accession>A0ABD5SW77</accession>
<keyword evidence="1" id="KW-0472">Membrane</keyword>
<protein>
    <recommendedName>
        <fullName evidence="4">Copper resistance protein D domain-containing protein</fullName>
    </recommendedName>
</protein>
<evidence type="ECO:0008006" key="4">
    <source>
        <dbReference type="Google" id="ProtNLM"/>
    </source>
</evidence>
<evidence type="ECO:0000313" key="2">
    <source>
        <dbReference type="EMBL" id="MFC6768839.1"/>
    </source>
</evidence>
<name>A0ABD5SW77_9EURY</name>
<organism evidence="2 3">
    <name type="scientific">Natrinema soli</name>
    <dbReference type="NCBI Taxonomy" id="1930624"/>
    <lineage>
        <taxon>Archaea</taxon>
        <taxon>Methanobacteriati</taxon>
        <taxon>Methanobacteriota</taxon>
        <taxon>Stenosarchaea group</taxon>
        <taxon>Halobacteria</taxon>
        <taxon>Halobacteriales</taxon>
        <taxon>Natrialbaceae</taxon>
        <taxon>Natrinema</taxon>
    </lineage>
</organism>
<reference evidence="2 3" key="1">
    <citation type="journal article" date="2019" name="Int. J. Syst. Evol. Microbiol.">
        <title>The Global Catalogue of Microorganisms (GCM) 10K type strain sequencing project: providing services to taxonomists for standard genome sequencing and annotation.</title>
        <authorList>
            <consortium name="The Broad Institute Genomics Platform"/>
            <consortium name="The Broad Institute Genome Sequencing Center for Infectious Disease"/>
            <person name="Wu L."/>
            <person name="Ma J."/>
        </authorList>
    </citation>
    <scope>NUCLEOTIDE SEQUENCE [LARGE SCALE GENOMIC DNA]</scope>
    <source>
        <strain evidence="2 3">LMG 29247</strain>
    </source>
</reference>
<dbReference type="RefSeq" id="WP_273741571.1">
    <property type="nucleotide sequence ID" value="NZ_JAQIVI010000630.1"/>
</dbReference>
<feature type="transmembrane region" description="Helical" evidence="1">
    <location>
        <begin position="127"/>
        <end position="147"/>
    </location>
</feature>
<gene>
    <name evidence="2" type="ORF">ACFQE6_28655</name>
</gene>
<feature type="transmembrane region" description="Helical" evidence="1">
    <location>
        <begin position="87"/>
        <end position="106"/>
    </location>
</feature>
<evidence type="ECO:0000256" key="1">
    <source>
        <dbReference type="SAM" id="Phobius"/>
    </source>
</evidence>
<evidence type="ECO:0000313" key="3">
    <source>
        <dbReference type="Proteomes" id="UP001596383"/>
    </source>
</evidence>
<keyword evidence="1" id="KW-1133">Transmembrane helix</keyword>
<proteinExistence type="predicted"/>
<dbReference type="Proteomes" id="UP001596383">
    <property type="component" value="Unassembled WGS sequence"/>
</dbReference>
<dbReference type="EMBL" id="JBHSWV010000630">
    <property type="protein sequence ID" value="MFC6768839.1"/>
    <property type="molecule type" value="Genomic_DNA"/>
</dbReference>